<evidence type="ECO:0000256" key="3">
    <source>
        <dbReference type="ARBA" id="ARBA00022692"/>
    </source>
</evidence>
<feature type="transmembrane region" description="Helical" evidence="6">
    <location>
        <begin position="284"/>
        <end position="304"/>
    </location>
</feature>
<dbReference type="Pfam" id="PF12704">
    <property type="entry name" value="MacB_PCD"/>
    <property type="match status" value="1"/>
</dbReference>
<keyword evidence="10" id="KW-1185">Reference proteome</keyword>
<protein>
    <submittedName>
        <fullName evidence="9">ABC transporter permease</fullName>
    </submittedName>
</protein>
<dbReference type="EMBL" id="RJTM01000029">
    <property type="protein sequence ID" value="RNL90632.1"/>
    <property type="molecule type" value="Genomic_DNA"/>
</dbReference>
<name>A0A3N0ES70_SINP1</name>
<dbReference type="RefSeq" id="WP_123215010.1">
    <property type="nucleotide sequence ID" value="NZ_RJTM01000029.1"/>
</dbReference>
<evidence type="ECO:0000256" key="5">
    <source>
        <dbReference type="ARBA" id="ARBA00023136"/>
    </source>
</evidence>
<evidence type="ECO:0000256" key="1">
    <source>
        <dbReference type="ARBA" id="ARBA00004651"/>
    </source>
</evidence>
<dbReference type="InterPro" id="IPR050250">
    <property type="entry name" value="Macrolide_Exporter_MacB"/>
</dbReference>
<dbReference type="GO" id="GO:0022857">
    <property type="term" value="F:transmembrane transporter activity"/>
    <property type="evidence" value="ECO:0007669"/>
    <property type="project" value="TreeGrafter"/>
</dbReference>
<organism evidence="9 10">
    <name type="scientific">Sinomicrobium pectinilyticum</name>
    <dbReference type="NCBI Taxonomy" id="1084421"/>
    <lineage>
        <taxon>Bacteria</taxon>
        <taxon>Pseudomonadati</taxon>
        <taxon>Bacteroidota</taxon>
        <taxon>Flavobacteriia</taxon>
        <taxon>Flavobacteriales</taxon>
        <taxon>Flavobacteriaceae</taxon>
        <taxon>Sinomicrobium</taxon>
    </lineage>
</organism>
<feature type="transmembrane region" description="Helical" evidence="6">
    <location>
        <begin position="21"/>
        <end position="41"/>
    </location>
</feature>
<feature type="transmembrane region" description="Helical" evidence="6">
    <location>
        <begin position="378"/>
        <end position="401"/>
    </location>
</feature>
<dbReference type="PANTHER" id="PTHR30572:SF18">
    <property type="entry name" value="ABC-TYPE MACROLIDE FAMILY EXPORT SYSTEM PERMEASE COMPONENT 2"/>
    <property type="match status" value="1"/>
</dbReference>
<evidence type="ECO:0000313" key="10">
    <source>
        <dbReference type="Proteomes" id="UP000267469"/>
    </source>
</evidence>
<evidence type="ECO:0000259" key="7">
    <source>
        <dbReference type="Pfam" id="PF02687"/>
    </source>
</evidence>
<accession>A0A3N0ES70</accession>
<feature type="transmembrane region" description="Helical" evidence="6">
    <location>
        <begin position="763"/>
        <end position="785"/>
    </location>
</feature>
<evidence type="ECO:0000256" key="4">
    <source>
        <dbReference type="ARBA" id="ARBA00022989"/>
    </source>
</evidence>
<feature type="domain" description="MacB-like periplasmic core" evidence="8">
    <location>
        <begin position="20"/>
        <end position="242"/>
    </location>
</feature>
<feature type="transmembrane region" description="Helical" evidence="6">
    <location>
        <begin position="707"/>
        <end position="724"/>
    </location>
</feature>
<dbReference type="InterPro" id="IPR003838">
    <property type="entry name" value="ABC3_permease_C"/>
</dbReference>
<feature type="transmembrane region" description="Helical" evidence="6">
    <location>
        <begin position="673"/>
        <end position="695"/>
    </location>
</feature>
<evidence type="ECO:0000313" key="9">
    <source>
        <dbReference type="EMBL" id="RNL90632.1"/>
    </source>
</evidence>
<feature type="transmembrane region" description="Helical" evidence="6">
    <location>
        <begin position="335"/>
        <end position="358"/>
    </location>
</feature>
<dbReference type="GO" id="GO:0005886">
    <property type="term" value="C:plasma membrane"/>
    <property type="evidence" value="ECO:0007669"/>
    <property type="project" value="UniProtKB-SubCell"/>
</dbReference>
<dbReference type="OrthoDB" id="8740261at2"/>
<dbReference type="PANTHER" id="PTHR30572">
    <property type="entry name" value="MEMBRANE COMPONENT OF TRANSPORTER-RELATED"/>
    <property type="match status" value="1"/>
</dbReference>
<comment type="subcellular location">
    <subcellularLocation>
        <location evidence="1">Cell membrane</location>
        <topology evidence="1">Multi-pass membrane protein</topology>
    </subcellularLocation>
</comment>
<keyword evidence="4 6" id="KW-1133">Transmembrane helix</keyword>
<dbReference type="AlphaFoldDB" id="A0A3N0ES70"/>
<sequence>MIKNYFKIAWRNLWNHKTYSFLNIFGLALGMAVAIMIGLWIKDELDYNNYFKDREQIAQVFQNQTFNNEIHTVPVIPRPLEMVLRNNYRDYFKHIVMSSGTQEKYLRYGETNISKRGYFMQENAPEMLWLDILKGETNGLQEKNSIMLSASCAKALFGAEDPIGKIVEVGSQDQMKVTGIYNDIPYNNGFDNTDFIMPWKHFITTQNWVKESADNWGNNSFQLFVQIADNTSMKKVSSVIKDVKKNASAETRPFNPEFMLLPMKDWHLRSNFENGKQVGGRIEYVWLFGTIGIFVLLLACINFMNMSTARSEKRAREVGIRKTIGSVRSQLISQFLSESFLVVVIAFMIALVIILLLLGSFNDLARKEIIFPWNNATFWISSTFLILLTALLAGSYPALYLSSFRPVKVLKGTFRTGRFSTVPRKVLVVVQFTVSIVLIIGTLIIQKQIQYTKDRPSGYDKAGLIQIPVMSSDYIGKYELMRNTFLGSGAAVEMSSSSSPTTSVWSNRSGYTWDGKAEGFQEDFAWTNVSYDYAKSLDLKFISGRDFSREFPSDTNAVIINRTAAQYMGLKDPVGKYLRDTDADDPELPLQIIGVVEDMIMQSPYEPVKQTVYAFDKYESASYYNLRLNPDNSISENLATLEKVFKKQFPHLPFQYQFIDEKYAEKFASEERIAGLAGIFTGLAIFISCLGLFGLASFIAEQRTKELGIRKVLGATVANLWLLLSKDFMLLIVISLFLASPLAYYFMSSWIQKYAYRINISSWVFLVAGAGALIIAMLTVSFQAIKTAMANPVKSLKTE</sequence>
<gene>
    <name evidence="9" type="ORF">ED312_05500</name>
</gene>
<feature type="transmembrane region" description="Helical" evidence="6">
    <location>
        <begin position="422"/>
        <end position="445"/>
    </location>
</feature>
<dbReference type="Pfam" id="PF02687">
    <property type="entry name" value="FtsX"/>
    <property type="match status" value="2"/>
</dbReference>
<keyword evidence="5 6" id="KW-0472">Membrane</keyword>
<keyword evidence="3 6" id="KW-0812">Transmembrane</keyword>
<evidence type="ECO:0000256" key="2">
    <source>
        <dbReference type="ARBA" id="ARBA00022475"/>
    </source>
</evidence>
<dbReference type="InterPro" id="IPR025857">
    <property type="entry name" value="MacB_PCD"/>
</dbReference>
<feature type="domain" description="ABC3 transporter permease C-terminal" evidence="7">
    <location>
        <begin position="290"/>
        <end position="403"/>
    </location>
</feature>
<keyword evidence="2" id="KW-1003">Cell membrane</keyword>
<reference evidence="9 10" key="1">
    <citation type="submission" date="2018-10" db="EMBL/GenBank/DDBJ databases">
        <title>Sinomicrobium pectinilyticum sp. nov., a pectinase-producing bacterium isolated from alkaline and saline soil, and emended description of the genus Sinomicrobium.</title>
        <authorList>
            <person name="Cheng B."/>
            <person name="Li C."/>
            <person name="Lai Q."/>
            <person name="Du M."/>
            <person name="Shao Z."/>
            <person name="Xu P."/>
            <person name="Yang C."/>
        </authorList>
    </citation>
    <scope>NUCLEOTIDE SEQUENCE [LARGE SCALE GENOMIC DNA]</scope>
    <source>
        <strain evidence="9 10">5DNS001</strain>
    </source>
</reference>
<evidence type="ECO:0000256" key="6">
    <source>
        <dbReference type="SAM" id="Phobius"/>
    </source>
</evidence>
<comment type="caution">
    <text evidence="9">The sequence shown here is derived from an EMBL/GenBank/DDBJ whole genome shotgun (WGS) entry which is preliminary data.</text>
</comment>
<dbReference type="Proteomes" id="UP000267469">
    <property type="component" value="Unassembled WGS sequence"/>
</dbReference>
<evidence type="ECO:0000259" key="8">
    <source>
        <dbReference type="Pfam" id="PF12704"/>
    </source>
</evidence>
<feature type="transmembrane region" description="Helical" evidence="6">
    <location>
        <begin position="730"/>
        <end position="751"/>
    </location>
</feature>
<proteinExistence type="predicted"/>
<feature type="domain" description="ABC3 transporter permease C-terminal" evidence="7">
    <location>
        <begin position="679"/>
        <end position="790"/>
    </location>
</feature>